<accession>A0ABW8YPG1</accession>
<evidence type="ECO:0000256" key="2">
    <source>
        <dbReference type="ARBA" id="ARBA00022448"/>
    </source>
</evidence>
<dbReference type="Proteomes" id="UP001629244">
    <property type="component" value="Unassembled WGS sequence"/>
</dbReference>
<sequence>MSDPVTDSAAPLHDEDAAPAPTAGIAGRAAFFIGSAGLLIATAADSIAVLGRHAGFALIGSIEIVQAAIVFIAASSMVAVTLARGHATVHILTDRLDPARRARLARVPNLLGALAVLLLAAGSVILLGDLWNGHERSELLHIPLRWFRLLMIAALLFVAILFVRHAVSRTGPGAGHGA</sequence>
<evidence type="ECO:0000256" key="4">
    <source>
        <dbReference type="ARBA" id="ARBA00022692"/>
    </source>
</evidence>
<keyword evidence="5 7" id="KW-1133">Transmembrane helix</keyword>
<feature type="transmembrane region" description="Helical" evidence="7">
    <location>
        <begin position="104"/>
        <end position="126"/>
    </location>
</feature>
<keyword evidence="2 7" id="KW-0813">Transport</keyword>
<keyword evidence="10" id="KW-1185">Reference proteome</keyword>
<dbReference type="Pfam" id="PF04290">
    <property type="entry name" value="DctQ"/>
    <property type="match status" value="1"/>
</dbReference>
<feature type="domain" description="Tripartite ATP-independent periplasmic transporters DctQ component" evidence="8">
    <location>
        <begin position="47"/>
        <end position="168"/>
    </location>
</feature>
<feature type="transmembrane region" description="Helical" evidence="7">
    <location>
        <begin position="29"/>
        <end position="50"/>
    </location>
</feature>
<keyword evidence="6 7" id="KW-0472">Membrane</keyword>
<comment type="similarity">
    <text evidence="7">Belongs to the TRAP transporter small permease family.</text>
</comment>
<evidence type="ECO:0000313" key="9">
    <source>
        <dbReference type="EMBL" id="MFL9841517.1"/>
    </source>
</evidence>
<dbReference type="RefSeq" id="WP_408078414.1">
    <property type="nucleotide sequence ID" value="NZ_JBELQC010000001.1"/>
</dbReference>
<reference evidence="9 10" key="1">
    <citation type="submission" date="2024-06" db="EMBL/GenBank/DDBJ databases">
        <authorList>
            <person name="Kaempfer P."/>
            <person name="Viver T."/>
        </authorList>
    </citation>
    <scope>NUCLEOTIDE SEQUENCE [LARGE SCALE GENOMIC DNA]</scope>
    <source>
        <strain evidence="9 10">ST-64</strain>
    </source>
</reference>
<evidence type="ECO:0000256" key="5">
    <source>
        <dbReference type="ARBA" id="ARBA00022989"/>
    </source>
</evidence>
<comment type="subcellular location">
    <subcellularLocation>
        <location evidence="7">Cell inner membrane</location>
        <topology evidence="7">Multi-pass membrane protein</topology>
    </subcellularLocation>
    <subcellularLocation>
        <location evidence="1">Cell membrane</location>
        <topology evidence="1">Multi-pass membrane protein</topology>
    </subcellularLocation>
</comment>
<evidence type="ECO:0000259" key="8">
    <source>
        <dbReference type="Pfam" id="PF04290"/>
    </source>
</evidence>
<organism evidence="9 10">
    <name type="scientific">Sphingomonas plantiphila</name>
    <dbReference type="NCBI Taxonomy" id="3163295"/>
    <lineage>
        <taxon>Bacteria</taxon>
        <taxon>Pseudomonadati</taxon>
        <taxon>Pseudomonadota</taxon>
        <taxon>Alphaproteobacteria</taxon>
        <taxon>Sphingomonadales</taxon>
        <taxon>Sphingomonadaceae</taxon>
        <taxon>Sphingomonas</taxon>
    </lineage>
</organism>
<comment type="subunit">
    <text evidence="7">The complex comprises the extracytoplasmic solute receptor protein and the two transmembrane proteins.</text>
</comment>
<comment type="caution">
    <text evidence="9">The sequence shown here is derived from an EMBL/GenBank/DDBJ whole genome shotgun (WGS) entry which is preliminary data.</text>
</comment>
<keyword evidence="4 7" id="KW-0812">Transmembrane</keyword>
<evidence type="ECO:0000313" key="10">
    <source>
        <dbReference type="Proteomes" id="UP001629244"/>
    </source>
</evidence>
<evidence type="ECO:0000256" key="1">
    <source>
        <dbReference type="ARBA" id="ARBA00004651"/>
    </source>
</evidence>
<evidence type="ECO:0000256" key="6">
    <source>
        <dbReference type="ARBA" id="ARBA00023136"/>
    </source>
</evidence>
<name>A0ABW8YPG1_9SPHN</name>
<keyword evidence="3" id="KW-1003">Cell membrane</keyword>
<evidence type="ECO:0000256" key="3">
    <source>
        <dbReference type="ARBA" id="ARBA00022475"/>
    </source>
</evidence>
<proteinExistence type="inferred from homology"/>
<feature type="transmembrane region" description="Helical" evidence="7">
    <location>
        <begin position="146"/>
        <end position="163"/>
    </location>
</feature>
<feature type="transmembrane region" description="Helical" evidence="7">
    <location>
        <begin position="56"/>
        <end position="83"/>
    </location>
</feature>
<comment type="function">
    <text evidence="7">Part of the tripartite ATP-independent periplasmic (TRAP) transport system.</text>
</comment>
<dbReference type="EMBL" id="JBELQC010000001">
    <property type="protein sequence ID" value="MFL9841517.1"/>
    <property type="molecule type" value="Genomic_DNA"/>
</dbReference>
<protein>
    <recommendedName>
        <fullName evidence="7">TRAP transporter small permease protein</fullName>
    </recommendedName>
</protein>
<evidence type="ECO:0000256" key="7">
    <source>
        <dbReference type="RuleBase" id="RU369079"/>
    </source>
</evidence>
<keyword evidence="7" id="KW-0997">Cell inner membrane</keyword>
<dbReference type="InterPro" id="IPR055348">
    <property type="entry name" value="DctQ"/>
</dbReference>
<gene>
    <name evidence="9" type="ORF">ABS767_11130</name>
</gene>